<evidence type="ECO:0000313" key="14">
    <source>
        <dbReference type="EMBL" id="ALE52405.1"/>
    </source>
</evidence>
<dbReference type="Gene3D" id="3.40.80.10">
    <property type="entry name" value="Peptidoglycan recognition protein-like"/>
    <property type="match status" value="1"/>
</dbReference>
<keyword evidence="10" id="KW-0961">Cell wall biogenesis/degradation</keyword>
<dbReference type="CDD" id="cd06583">
    <property type="entry name" value="PGRP"/>
    <property type="match status" value="1"/>
</dbReference>
<dbReference type="STRING" id="1705394.SP60_03740"/>
<proteinExistence type="inferred from homology"/>
<gene>
    <name evidence="14" type="ORF">SP60_03740</name>
</gene>
<protein>
    <recommendedName>
        <fullName evidence="11">1,6-anhydro-N-acetylmuramyl-L-alanine amidase AmpD</fullName>
        <ecNumber evidence="5">3.5.1.28</ecNumber>
    </recommendedName>
    <alternativeName>
        <fullName evidence="12">N-acetylmuramoyl-L-alanine amidase</fullName>
    </alternativeName>
</protein>
<dbReference type="GO" id="GO:0009253">
    <property type="term" value="P:peptidoglycan catabolic process"/>
    <property type="evidence" value="ECO:0007669"/>
    <property type="project" value="InterPro"/>
</dbReference>
<keyword evidence="15" id="KW-1185">Reference proteome</keyword>
<evidence type="ECO:0000256" key="6">
    <source>
        <dbReference type="ARBA" id="ARBA00022490"/>
    </source>
</evidence>
<name>A0A0M3TU64_9GAMM</name>
<keyword evidence="7" id="KW-0479">Metal-binding</keyword>
<evidence type="ECO:0000256" key="12">
    <source>
        <dbReference type="ARBA" id="ARBA00042615"/>
    </source>
</evidence>
<dbReference type="PANTHER" id="PTHR30417">
    <property type="entry name" value="N-ACETYLMURAMOYL-L-ALANINE AMIDASE AMID"/>
    <property type="match status" value="1"/>
</dbReference>
<evidence type="ECO:0000256" key="3">
    <source>
        <dbReference type="ARBA" id="ARBA00004496"/>
    </source>
</evidence>
<evidence type="ECO:0000256" key="7">
    <source>
        <dbReference type="ARBA" id="ARBA00022723"/>
    </source>
</evidence>
<dbReference type="InterPro" id="IPR036505">
    <property type="entry name" value="Amidase/PGRP_sf"/>
</dbReference>
<keyword evidence="9" id="KW-0862">Zinc</keyword>
<dbReference type="PATRIC" id="fig|1705394.5.peg.751"/>
<dbReference type="NCBIfam" id="NF008758">
    <property type="entry name" value="PRK11789.1"/>
    <property type="match status" value="1"/>
</dbReference>
<dbReference type="KEGG" id="tho:SP60_03740"/>
<comment type="similarity">
    <text evidence="4">Belongs to the N-acetylmuramoyl-L-alanine amidase 2 family.</text>
</comment>
<evidence type="ECO:0000256" key="11">
    <source>
        <dbReference type="ARBA" id="ARBA00039257"/>
    </source>
</evidence>
<dbReference type="InterPro" id="IPR002502">
    <property type="entry name" value="Amidase_domain"/>
</dbReference>
<dbReference type="PANTHER" id="PTHR30417:SF4">
    <property type="entry name" value="1,6-ANHYDRO-N-ACETYLMURAMYL-L-ALANINE AMIDASE AMPD"/>
    <property type="match status" value="1"/>
</dbReference>
<reference evidence="14 15" key="1">
    <citation type="journal article" date="2015" name="Genome Announc.">
        <title>Genome Sequence of 'Candidatus Thioglobus autotrophica' Strain EF1, a Chemoautotroph from the SUP05 Clade of Marine Gammaproteobacteria.</title>
        <authorList>
            <person name="Shah V."/>
            <person name="Morris R.M."/>
        </authorList>
    </citation>
    <scope>NUCLEOTIDE SEQUENCE [LARGE SCALE GENOMIC DNA]</scope>
    <source>
        <strain evidence="14 15">EF1</strain>
    </source>
</reference>
<dbReference type="GO" id="GO:0005737">
    <property type="term" value="C:cytoplasm"/>
    <property type="evidence" value="ECO:0007669"/>
    <property type="project" value="UniProtKB-SubCell"/>
</dbReference>
<dbReference type="GO" id="GO:0009254">
    <property type="term" value="P:peptidoglycan turnover"/>
    <property type="evidence" value="ECO:0007669"/>
    <property type="project" value="TreeGrafter"/>
</dbReference>
<evidence type="ECO:0000256" key="2">
    <source>
        <dbReference type="ARBA" id="ARBA00001947"/>
    </source>
</evidence>
<evidence type="ECO:0000256" key="4">
    <source>
        <dbReference type="ARBA" id="ARBA00007553"/>
    </source>
</evidence>
<dbReference type="EMBL" id="CP010552">
    <property type="protein sequence ID" value="ALE52405.1"/>
    <property type="molecule type" value="Genomic_DNA"/>
</dbReference>
<comment type="subcellular location">
    <subcellularLocation>
        <location evidence="3">Cytoplasm</location>
    </subcellularLocation>
</comment>
<evidence type="ECO:0000256" key="5">
    <source>
        <dbReference type="ARBA" id="ARBA00011901"/>
    </source>
</evidence>
<dbReference type="AlphaFoldDB" id="A0A0M3TU64"/>
<dbReference type="InterPro" id="IPR051206">
    <property type="entry name" value="NAMLAA_amidase_2"/>
</dbReference>
<evidence type="ECO:0000259" key="13">
    <source>
        <dbReference type="SMART" id="SM00644"/>
    </source>
</evidence>
<evidence type="ECO:0000256" key="1">
    <source>
        <dbReference type="ARBA" id="ARBA00001561"/>
    </source>
</evidence>
<feature type="domain" description="N-acetylmuramoyl-L-alanine amidase" evidence="13">
    <location>
        <begin position="15"/>
        <end position="163"/>
    </location>
</feature>
<dbReference type="GO" id="GO:0008745">
    <property type="term" value="F:N-acetylmuramoyl-L-alanine amidase activity"/>
    <property type="evidence" value="ECO:0007669"/>
    <property type="project" value="UniProtKB-EC"/>
</dbReference>
<dbReference type="Proteomes" id="UP000058020">
    <property type="component" value="Chromosome"/>
</dbReference>
<dbReference type="Pfam" id="PF01510">
    <property type="entry name" value="Amidase_2"/>
    <property type="match status" value="1"/>
</dbReference>
<evidence type="ECO:0000256" key="8">
    <source>
        <dbReference type="ARBA" id="ARBA00022801"/>
    </source>
</evidence>
<dbReference type="SMART" id="SM00644">
    <property type="entry name" value="Ami_2"/>
    <property type="match status" value="1"/>
</dbReference>
<organism evidence="14 15">
    <name type="scientific">Candidatus Thioglobus autotrophicus</name>
    <dbReference type="NCBI Taxonomy" id="1705394"/>
    <lineage>
        <taxon>Bacteria</taxon>
        <taxon>Pseudomonadati</taxon>
        <taxon>Pseudomonadota</taxon>
        <taxon>Gammaproteobacteria</taxon>
        <taxon>Candidatus Pseudothioglobaceae</taxon>
        <taxon>Candidatus Thioglobus</taxon>
    </lineage>
</organism>
<comment type="catalytic activity">
    <reaction evidence="1">
        <text>Hydrolyzes the link between N-acetylmuramoyl residues and L-amino acid residues in certain cell-wall glycopeptides.</text>
        <dbReference type="EC" id="3.5.1.28"/>
    </reaction>
</comment>
<keyword evidence="6" id="KW-0963">Cytoplasm</keyword>
<dbReference type="GO" id="GO:0046872">
    <property type="term" value="F:metal ion binding"/>
    <property type="evidence" value="ECO:0007669"/>
    <property type="project" value="UniProtKB-KW"/>
</dbReference>
<dbReference type="EC" id="3.5.1.28" evidence="5"/>
<evidence type="ECO:0000313" key="15">
    <source>
        <dbReference type="Proteomes" id="UP000058020"/>
    </source>
</evidence>
<dbReference type="GO" id="GO:0071555">
    <property type="term" value="P:cell wall organization"/>
    <property type="evidence" value="ECO:0007669"/>
    <property type="project" value="UniProtKB-KW"/>
</dbReference>
<dbReference type="OrthoDB" id="9794842at2"/>
<accession>A0A0M3TU64</accession>
<sequence length="172" mass="19741">MISGHQLDIATQRPSDNFNQRPDGTNITLVVIHNISLPPGEFNNNYIEDFFTNQLQTDQHPYFETLKEVKVSAHLLIKRDGRIIQFVDFDQRAWHAGRSSFNQIDDCNNYSIGIELEGTDNSPYETLQYQSLNQVLSILKAHYPITDIRGHSEIAPGRKTDPGPAFDWRKLK</sequence>
<keyword evidence="8" id="KW-0378">Hydrolase</keyword>
<evidence type="ECO:0000256" key="10">
    <source>
        <dbReference type="ARBA" id="ARBA00023316"/>
    </source>
</evidence>
<comment type="cofactor">
    <cofactor evidence="2">
        <name>Zn(2+)</name>
        <dbReference type="ChEBI" id="CHEBI:29105"/>
    </cofactor>
</comment>
<evidence type="ECO:0000256" key="9">
    <source>
        <dbReference type="ARBA" id="ARBA00022833"/>
    </source>
</evidence>
<dbReference type="RefSeq" id="WP_053951352.1">
    <property type="nucleotide sequence ID" value="NZ_CP010552.1"/>
</dbReference>
<dbReference type="SUPFAM" id="SSF55846">
    <property type="entry name" value="N-acetylmuramoyl-L-alanine amidase-like"/>
    <property type="match status" value="1"/>
</dbReference>